<keyword evidence="9" id="KW-0808">Transferase</keyword>
<comment type="subcellular location">
    <subcellularLocation>
        <location evidence="1">Membrane</location>
        <topology evidence="1">Single-pass membrane protein</topology>
    </subcellularLocation>
</comment>
<protein>
    <submittedName>
        <fullName evidence="9">Wall-associated receptor kinase 2</fullName>
    </submittedName>
</protein>
<keyword evidence="10" id="KW-1185">Reference proteome</keyword>
<dbReference type="Pfam" id="PF07645">
    <property type="entry name" value="EGF_CA"/>
    <property type="match status" value="1"/>
</dbReference>
<dbReference type="PROSITE" id="PS01187">
    <property type="entry name" value="EGF_CA"/>
    <property type="match status" value="1"/>
</dbReference>
<comment type="caution">
    <text evidence="9">The sequence shown here is derived from an EMBL/GenBank/DDBJ whole genome shotgun (WGS) entry which is preliminary data.</text>
</comment>
<keyword evidence="3 7" id="KW-0732">Signal</keyword>
<evidence type="ECO:0000256" key="1">
    <source>
        <dbReference type="ARBA" id="ARBA00004167"/>
    </source>
</evidence>
<dbReference type="Pfam" id="PF13947">
    <property type="entry name" value="GUB_WAK_bind"/>
    <property type="match status" value="1"/>
</dbReference>
<dbReference type="PANTHER" id="PTHR33491">
    <property type="entry name" value="OSJNBA0016N04.9 PROTEIN"/>
    <property type="match status" value="1"/>
</dbReference>
<evidence type="ECO:0000256" key="5">
    <source>
        <dbReference type="ARBA" id="ARBA00023157"/>
    </source>
</evidence>
<dbReference type="InterPro" id="IPR000152">
    <property type="entry name" value="EGF-type_Asp/Asn_hydroxyl_site"/>
</dbReference>
<reference evidence="9 10" key="1">
    <citation type="journal article" date="2021" name="Hortic Res">
        <title>The domestication of Cucurbita argyrosperma as revealed by the genome of its wild relative.</title>
        <authorList>
            <person name="Barrera-Redondo J."/>
            <person name="Sanchez-de la Vega G."/>
            <person name="Aguirre-Liguori J.A."/>
            <person name="Castellanos-Morales G."/>
            <person name="Gutierrez-Guerrero Y.T."/>
            <person name="Aguirre-Dugua X."/>
            <person name="Aguirre-Planter E."/>
            <person name="Tenaillon M.I."/>
            <person name="Lira-Saade R."/>
            <person name="Eguiarte L.E."/>
        </authorList>
    </citation>
    <scope>NUCLEOTIDE SEQUENCE [LARGE SCALE GENOMIC DNA]</scope>
    <source>
        <strain evidence="9">JBR-2021</strain>
    </source>
</reference>
<sequence length="379" mass="41763">MGRQIETLIRLMIANILILSLLVYAATAVAASQALPGCDDRCGDLQIPYPFGTREGCYLNKNFLITCDTTHYDRPTPFLRTGNIQVTNISISGELHILHFTAKYCYPMNNILDESWTFATLDLSEFTVSSSKNKFTVIGCDTYAYLSGLIEGQNYTTGCMAWCENINSVRDGACSGNGCCQLDIPSGLKGLRCTVHSFHNHTNVLSFNPCGYAFVTEEDKFNFSRAYIRNFTQKRVPAVLDWGISNTTCSTANNESNCVCGPNSMKVNALPDGSEYRCRCLDGFKGNPYLPQGCQGKVFGIVRIVGNHNLGVVLNFVVVSDIDECRDERLNDCKFECVNTKGNYTCNCPKGFKGDGRRGGEGCTPSSMPFVQVIIGEFI</sequence>
<dbReference type="Proteomes" id="UP000685013">
    <property type="component" value="Chromosome 4"/>
</dbReference>
<organism evidence="9 10">
    <name type="scientific">Cucurbita argyrosperma subsp. sororia</name>
    <dbReference type="NCBI Taxonomy" id="37648"/>
    <lineage>
        <taxon>Eukaryota</taxon>
        <taxon>Viridiplantae</taxon>
        <taxon>Streptophyta</taxon>
        <taxon>Embryophyta</taxon>
        <taxon>Tracheophyta</taxon>
        <taxon>Spermatophyta</taxon>
        <taxon>Magnoliopsida</taxon>
        <taxon>eudicotyledons</taxon>
        <taxon>Gunneridae</taxon>
        <taxon>Pentapetalae</taxon>
        <taxon>rosids</taxon>
        <taxon>fabids</taxon>
        <taxon>Cucurbitales</taxon>
        <taxon>Cucurbitaceae</taxon>
        <taxon>Cucurbiteae</taxon>
        <taxon>Cucurbita</taxon>
    </lineage>
</organism>
<dbReference type="PROSITE" id="PS50026">
    <property type="entry name" value="EGF_3"/>
    <property type="match status" value="1"/>
</dbReference>
<comment type="caution">
    <text evidence="6">Lacks conserved residue(s) required for the propagation of feature annotation.</text>
</comment>
<feature type="non-terminal residue" evidence="9">
    <location>
        <position position="1"/>
    </location>
</feature>
<evidence type="ECO:0000256" key="7">
    <source>
        <dbReference type="SAM" id="SignalP"/>
    </source>
</evidence>
<feature type="chain" id="PRO_5043921874" evidence="7">
    <location>
        <begin position="29"/>
        <end position="379"/>
    </location>
</feature>
<dbReference type="PROSITE" id="PS00010">
    <property type="entry name" value="ASX_HYDROXYL"/>
    <property type="match status" value="1"/>
</dbReference>
<evidence type="ECO:0000256" key="2">
    <source>
        <dbReference type="ARBA" id="ARBA00022536"/>
    </source>
</evidence>
<dbReference type="GO" id="GO:0030247">
    <property type="term" value="F:polysaccharide binding"/>
    <property type="evidence" value="ECO:0007669"/>
    <property type="project" value="InterPro"/>
</dbReference>
<evidence type="ECO:0000256" key="3">
    <source>
        <dbReference type="ARBA" id="ARBA00022729"/>
    </source>
</evidence>
<dbReference type="SMART" id="SM00181">
    <property type="entry name" value="EGF"/>
    <property type="match status" value="2"/>
</dbReference>
<keyword evidence="5" id="KW-1015">Disulfide bond</keyword>
<evidence type="ECO:0000256" key="6">
    <source>
        <dbReference type="PROSITE-ProRule" id="PRU00076"/>
    </source>
</evidence>
<dbReference type="CDD" id="cd00054">
    <property type="entry name" value="EGF_CA"/>
    <property type="match status" value="1"/>
</dbReference>
<keyword evidence="4" id="KW-0677">Repeat</keyword>
<dbReference type="GO" id="GO:0005509">
    <property type="term" value="F:calcium ion binding"/>
    <property type="evidence" value="ECO:0007669"/>
    <property type="project" value="InterPro"/>
</dbReference>
<dbReference type="InterPro" id="IPR049883">
    <property type="entry name" value="NOTCH1_EGF-like"/>
</dbReference>
<gene>
    <name evidence="9" type="primary">WAK2</name>
    <name evidence="9" type="ORF">SDJN03_07373</name>
</gene>
<keyword evidence="9" id="KW-0418">Kinase</keyword>
<evidence type="ECO:0000313" key="9">
    <source>
        <dbReference type="EMBL" id="KAG6602140.1"/>
    </source>
</evidence>
<dbReference type="InterPro" id="IPR018097">
    <property type="entry name" value="EGF_Ca-bd_CS"/>
</dbReference>
<evidence type="ECO:0000313" key="10">
    <source>
        <dbReference type="Proteomes" id="UP000685013"/>
    </source>
</evidence>
<dbReference type="InterPro" id="IPR000742">
    <property type="entry name" value="EGF"/>
</dbReference>
<dbReference type="GO" id="GO:0016301">
    <property type="term" value="F:kinase activity"/>
    <property type="evidence" value="ECO:0007669"/>
    <property type="project" value="UniProtKB-KW"/>
</dbReference>
<feature type="domain" description="EGF-like" evidence="8">
    <location>
        <begin position="321"/>
        <end position="355"/>
    </location>
</feature>
<accession>A0AAV6NTP9</accession>
<dbReference type="SMART" id="SM00179">
    <property type="entry name" value="EGF_CA"/>
    <property type="match status" value="1"/>
</dbReference>
<evidence type="ECO:0000256" key="4">
    <source>
        <dbReference type="ARBA" id="ARBA00022737"/>
    </source>
</evidence>
<dbReference type="GO" id="GO:0016020">
    <property type="term" value="C:membrane"/>
    <property type="evidence" value="ECO:0007669"/>
    <property type="project" value="UniProtKB-SubCell"/>
</dbReference>
<evidence type="ECO:0000259" key="8">
    <source>
        <dbReference type="PROSITE" id="PS50026"/>
    </source>
</evidence>
<feature type="signal peptide" evidence="7">
    <location>
        <begin position="1"/>
        <end position="28"/>
    </location>
</feature>
<dbReference type="AlphaFoldDB" id="A0AAV6NTP9"/>
<keyword evidence="9" id="KW-0675">Receptor</keyword>
<keyword evidence="2 6" id="KW-0245">EGF-like domain</keyword>
<dbReference type="FunFam" id="2.10.25.10:FF:000038">
    <property type="entry name" value="Fibrillin 2"/>
    <property type="match status" value="1"/>
</dbReference>
<proteinExistence type="predicted"/>
<name>A0AAV6NTP9_9ROSI</name>
<dbReference type="InterPro" id="IPR025287">
    <property type="entry name" value="WAK_GUB"/>
</dbReference>
<dbReference type="InterPro" id="IPR001881">
    <property type="entry name" value="EGF-like_Ca-bd_dom"/>
</dbReference>
<dbReference type="EMBL" id="JAGKQH010000004">
    <property type="protein sequence ID" value="KAG6602140.1"/>
    <property type="molecule type" value="Genomic_DNA"/>
</dbReference>